<comment type="caution">
    <text evidence="7">The sequence shown here is derived from an EMBL/GenBank/DDBJ whole genome shotgun (WGS) entry which is preliminary data.</text>
</comment>
<evidence type="ECO:0000256" key="2">
    <source>
        <dbReference type="ARBA" id="ARBA00022801"/>
    </source>
</evidence>
<keyword evidence="3" id="KW-0347">Helicase</keyword>
<name>A0ABT3FIR4_9BACT</name>
<dbReference type="PROSITE" id="PS51192">
    <property type="entry name" value="HELICASE_ATP_BIND_1"/>
    <property type="match status" value="1"/>
</dbReference>
<dbReference type="PANTHER" id="PTHR12131">
    <property type="entry name" value="ATP-DEPENDENT RNA AND DNA HELICASE"/>
    <property type="match status" value="1"/>
</dbReference>
<dbReference type="EMBL" id="JAPDDS010000001">
    <property type="protein sequence ID" value="MCW1883448.1"/>
    <property type="molecule type" value="Genomic_DNA"/>
</dbReference>
<keyword evidence="2" id="KW-0378">Hydrolase</keyword>
<feature type="domain" description="Helicase ATP-binding" evidence="5">
    <location>
        <begin position="40"/>
        <end position="196"/>
    </location>
</feature>
<accession>A0ABT3FIR4</accession>
<keyword evidence="4" id="KW-0067">ATP-binding</keyword>
<dbReference type="PANTHER" id="PTHR12131:SF1">
    <property type="entry name" value="ATP-DEPENDENT RNA HELICASE SUPV3L1, MITOCHONDRIAL-RELATED"/>
    <property type="match status" value="1"/>
</dbReference>
<feature type="domain" description="Helicase C-terminal" evidence="6">
    <location>
        <begin position="216"/>
        <end position="409"/>
    </location>
</feature>
<dbReference type="SUPFAM" id="SSF52540">
    <property type="entry name" value="P-loop containing nucleoside triphosphate hydrolases"/>
    <property type="match status" value="1"/>
</dbReference>
<dbReference type="InterPro" id="IPR050699">
    <property type="entry name" value="RNA-DNA_Helicase"/>
</dbReference>
<dbReference type="InterPro" id="IPR011545">
    <property type="entry name" value="DEAD/DEAH_box_helicase_dom"/>
</dbReference>
<reference evidence="7 8" key="1">
    <citation type="submission" date="2022-10" db="EMBL/GenBank/DDBJ databases">
        <title>Luteolibacter flavescens strain MCCC 1K03193, whole genome shotgun sequencing project.</title>
        <authorList>
            <person name="Zhao G."/>
            <person name="Shen L."/>
        </authorList>
    </citation>
    <scope>NUCLEOTIDE SEQUENCE [LARGE SCALE GENOMIC DNA]</scope>
    <source>
        <strain evidence="7 8">MCCC 1K03193</strain>
    </source>
</reference>
<evidence type="ECO:0000313" key="7">
    <source>
        <dbReference type="EMBL" id="MCW1883448.1"/>
    </source>
</evidence>
<dbReference type="SMART" id="SM00487">
    <property type="entry name" value="DEXDc"/>
    <property type="match status" value="1"/>
</dbReference>
<dbReference type="CDD" id="cd17921">
    <property type="entry name" value="DEXHc_Ski2"/>
    <property type="match status" value="1"/>
</dbReference>
<dbReference type="Gene3D" id="3.40.50.300">
    <property type="entry name" value="P-loop containing nucleotide triphosphate hydrolases"/>
    <property type="match status" value="2"/>
</dbReference>
<dbReference type="SMART" id="SM00490">
    <property type="entry name" value="HELICc"/>
    <property type="match status" value="1"/>
</dbReference>
<gene>
    <name evidence="7" type="ORF">OKA04_01825</name>
</gene>
<evidence type="ECO:0000259" key="5">
    <source>
        <dbReference type="PROSITE" id="PS51192"/>
    </source>
</evidence>
<protein>
    <submittedName>
        <fullName evidence="7">DUF3516 domain-containing protein</fullName>
    </submittedName>
</protein>
<dbReference type="Proteomes" id="UP001207930">
    <property type="component" value="Unassembled WGS sequence"/>
</dbReference>
<dbReference type="Pfam" id="PF12029">
    <property type="entry name" value="DUF3516"/>
    <property type="match status" value="1"/>
</dbReference>
<dbReference type="InterPro" id="IPR021904">
    <property type="entry name" value="DUF3516"/>
</dbReference>
<organism evidence="7 8">
    <name type="scientific">Luteolibacter flavescens</name>
    <dbReference type="NCBI Taxonomy" id="1859460"/>
    <lineage>
        <taxon>Bacteria</taxon>
        <taxon>Pseudomonadati</taxon>
        <taxon>Verrucomicrobiota</taxon>
        <taxon>Verrucomicrobiia</taxon>
        <taxon>Verrucomicrobiales</taxon>
        <taxon>Verrucomicrobiaceae</taxon>
        <taxon>Luteolibacter</taxon>
    </lineage>
</organism>
<dbReference type="RefSeq" id="WP_264499409.1">
    <property type="nucleotide sequence ID" value="NZ_JAPDDS010000001.1"/>
</dbReference>
<evidence type="ECO:0000259" key="6">
    <source>
        <dbReference type="PROSITE" id="PS51194"/>
    </source>
</evidence>
<evidence type="ECO:0000256" key="3">
    <source>
        <dbReference type="ARBA" id="ARBA00022806"/>
    </source>
</evidence>
<dbReference type="InterPro" id="IPR014001">
    <property type="entry name" value="Helicase_ATP-bd"/>
</dbReference>
<proteinExistence type="predicted"/>
<keyword evidence="1" id="KW-0547">Nucleotide-binding</keyword>
<dbReference type="InterPro" id="IPR001650">
    <property type="entry name" value="Helicase_C-like"/>
</dbReference>
<evidence type="ECO:0000256" key="1">
    <source>
        <dbReference type="ARBA" id="ARBA00022741"/>
    </source>
</evidence>
<keyword evidence="8" id="KW-1185">Reference proteome</keyword>
<dbReference type="InterPro" id="IPR027417">
    <property type="entry name" value="P-loop_NTPase"/>
</dbReference>
<evidence type="ECO:0000313" key="8">
    <source>
        <dbReference type="Proteomes" id="UP001207930"/>
    </source>
</evidence>
<dbReference type="Pfam" id="PF00270">
    <property type="entry name" value="DEAD"/>
    <property type="match status" value="1"/>
</dbReference>
<evidence type="ECO:0000256" key="4">
    <source>
        <dbReference type="ARBA" id="ARBA00022840"/>
    </source>
</evidence>
<dbReference type="PROSITE" id="PS51194">
    <property type="entry name" value="HELICASE_CTER"/>
    <property type="match status" value="1"/>
</dbReference>
<sequence length="846" mass="95756">MLLDPARVSDPTSNDEVLSAFLDYLIETNVEPYDHQEQAILELYAGNNVILNTPTGSGKSLVALALHYKAICQNRRSYYTVPIKALANEKFLSLCHLFGPDKVGMITGDATVNPGAPVICCTAEILANLALREGRHAQVDDVIMDEFHYYSDSSRGFAWQVPLLTLPQARFLLMSATLGETAFFEEGITKLTGTPTVLVKSDQRPVPLEFDYSETPLEEMVAELVEKKKAPVYLVHFTQLACAGTAQSLLSWNFCTKEEKQQIAETLHDANFRSPYGKEVSKLLRHGIGIHHAGLLPKYRILVEKLAQRGLLKVICGTDTLGVGVNVPIRTVLFTQLFKYDGSSTKTLAVRDFKQIAGRAGRRGFDTSGTVVCQAPEHVIENLRLEQKAAKSGKKSFVKRKPPEKGFVNWDEKSYRRLIDAPPEKLVSSFNVTHSMLLNVLGREHEDGCVALRTLINDSHEPPSKKKAHRRRAFQIFRGMVEGRILTIIPKNDRSGPAKVRLNVQLQEDFSMNQALGLWLLEAIPLLDRESPDYPLDVISLVEAILENPDVILRRQVDMLKGELIARLKDEGVGYEERMEMLEEVEWPKPGKEFIYHTYNAFVAERPWMKEAAVRPKSIAREMFEHWQSFEDYVKTYGLEKSEAVLLRHLSEVYKVLSQTVPPMSKTEELVEAEDYFGDLLRTVDSSLLDEWEKLRNPDYVPELELEKPADERKTVAFTRNRPAFTRAARNAVFTLLKAFAEENTQAILAQIEPNDGEGTPWTAARIEGLLDGYYADHERIRLDPEARATKHMRISDDEPRRWTIEQTLVDPDEANDWVLRLVVDLDRSDAEERPVLMLTAMEAIA</sequence>
<dbReference type="Pfam" id="PF00271">
    <property type="entry name" value="Helicase_C"/>
    <property type="match status" value="1"/>
</dbReference>